<evidence type="ECO:0000256" key="2">
    <source>
        <dbReference type="ARBA" id="ARBA00022771"/>
    </source>
</evidence>
<dbReference type="OrthoDB" id="6655791at2759"/>
<proteinExistence type="predicted"/>
<keyword evidence="1" id="KW-0479">Metal-binding</keyword>
<protein>
    <recommendedName>
        <fullName evidence="6">RING-type domain-containing protein</fullName>
    </recommendedName>
</protein>
<evidence type="ECO:0000313" key="7">
    <source>
        <dbReference type="EMBL" id="KAF7269700.1"/>
    </source>
</evidence>
<dbReference type="PANTHER" id="PTHR45931">
    <property type="entry name" value="SI:CH211-59O9.10"/>
    <property type="match status" value="1"/>
</dbReference>
<dbReference type="SUPFAM" id="SSF57850">
    <property type="entry name" value="RING/U-box"/>
    <property type="match status" value="1"/>
</dbReference>
<feature type="region of interest" description="Disordered" evidence="5">
    <location>
        <begin position="78"/>
        <end position="97"/>
    </location>
</feature>
<dbReference type="PANTHER" id="PTHR45931:SF3">
    <property type="entry name" value="RING ZINC FINGER-CONTAINING PROTEIN"/>
    <property type="match status" value="1"/>
</dbReference>
<dbReference type="EMBL" id="JAACXV010014193">
    <property type="protein sequence ID" value="KAF7269700.1"/>
    <property type="molecule type" value="Genomic_DNA"/>
</dbReference>
<keyword evidence="8" id="KW-1185">Reference proteome</keyword>
<feature type="compositionally biased region" description="Polar residues" evidence="5">
    <location>
        <begin position="1"/>
        <end position="11"/>
    </location>
</feature>
<feature type="region of interest" description="Disordered" evidence="5">
    <location>
        <begin position="1"/>
        <end position="51"/>
    </location>
</feature>
<evidence type="ECO:0000256" key="3">
    <source>
        <dbReference type="ARBA" id="ARBA00022833"/>
    </source>
</evidence>
<dbReference type="AlphaFoldDB" id="A0A834M7U1"/>
<dbReference type="InterPro" id="IPR001841">
    <property type="entry name" value="Znf_RING"/>
</dbReference>
<evidence type="ECO:0000259" key="6">
    <source>
        <dbReference type="PROSITE" id="PS50089"/>
    </source>
</evidence>
<gene>
    <name evidence="7" type="ORF">GWI33_017268</name>
</gene>
<evidence type="ECO:0000256" key="1">
    <source>
        <dbReference type="ARBA" id="ARBA00022723"/>
    </source>
</evidence>
<keyword evidence="2 4" id="KW-0863">Zinc-finger</keyword>
<evidence type="ECO:0000256" key="5">
    <source>
        <dbReference type="SAM" id="MobiDB-lite"/>
    </source>
</evidence>
<dbReference type="SMART" id="SM00184">
    <property type="entry name" value="RING"/>
    <property type="match status" value="1"/>
</dbReference>
<organism evidence="7 8">
    <name type="scientific">Rhynchophorus ferrugineus</name>
    <name type="common">Red palm weevil</name>
    <name type="synonym">Curculio ferrugineus</name>
    <dbReference type="NCBI Taxonomy" id="354439"/>
    <lineage>
        <taxon>Eukaryota</taxon>
        <taxon>Metazoa</taxon>
        <taxon>Ecdysozoa</taxon>
        <taxon>Arthropoda</taxon>
        <taxon>Hexapoda</taxon>
        <taxon>Insecta</taxon>
        <taxon>Pterygota</taxon>
        <taxon>Neoptera</taxon>
        <taxon>Endopterygota</taxon>
        <taxon>Coleoptera</taxon>
        <taxon>Polyphaga</taxon>
        <taxon>Cucujiformia</taxon>
        <taxon>Curculionidae</taxon>
        <taxon>Dryophthorinae</taxon>
        <taxon>Rhynchophorus</taxon>
    </lineage>
</organism>
<dbReference type="InterPro" id="IPR013083">
    <property type="entry name" value="Znf_RING/FYVE/PHD"/>
</dbReference>
<evidence type="ECO:0000313" key="8">
    <source>
        <dbReference type="Proteomes" id="UP000625711"/>
    </source>
</evidence>
<sequence>MNGNINGNLNGQELDRPLQPQYDSTPLPVNVGNTTGQMPPPPPRRPRMTDSYGPDPLRFQTWRYSVYRPNINPYLRSNNPVQRMSMPPPEVRHHRRRSLRPQPVTFQFLTSPPEPNINPYLRGNNPVDIQTGGLTSRQLEQIPTITFDSRSPKRETSCVICLEHFSEKQLLKVLSCHHIYHVACIDTWLQSNTVCPLCRRVAVEKGIKISKVNKVKPGPDDTVSSNLDCSRLA</sequence>
<dbReference type="GO" id="GO:0006511">
    <property type="term" value="P:ubiquitin-dependent protein catabolic process"/>
    <property type="evidence" value="ECO:0007669"/>
    <property type="project" value="TreeGrafter"/>
</dbReference>
<comment type="caution">
    <text evidence="7">The sequence shown here is derived from an EMBL/GenBank/DDBJ whole genome shotgun (WGS) entry which is preliminary data.</text>
</comment>
<dbReference type="Gene3D" id="3.30.40.10">
    <property type="entry name" value="Zinc/RING finger domain, C3HC4 (zinc finger)"/>
    <property type="match status" value="1"/>
</dbReference>
<name>A0A834M7U1_RHYFE</name>
<dbReference type="PROSITE" id="PS50089">
    <property type="entry name" value="ZF_RING_2"/>
    <property type="match status" value="1"/>
</dbReference>
<feature type="domain" description="RING-type" evidence="6">
    <location>
        <begin position="158"/>
        <end position="199"/>
    </location>
</feature>
<dbReference type="InterPro" id="IPR051834">
    <property type="entry name" value="RING_finger_E3_ligase"/>
</dbReference>
<keyword evidence="3" id="KW-0862">Zinc</keyword>
<dbReference type="Pfam" id="PF13639">
    <property type="entry name" value="zf-RING_2"/>
    <property type="match status" value="1"/>
</dbReference>
<dbReference type="Proteomes" id="UP000625711">
    <property type="component" value="Unassembled WGS sequence"/>
</dbReference>
<dbReference type="GO" id="GO:0061630">
    <property type="term" value="F:ubiquitin protein ligase activity"/>
    <property type="evidence" value="ECO:0007669"/>
    <property type="project" value="TreeGrafter"/>
</dbReference>
<dbReference type="GO" id="GO:0008270">
    <property type="term" value="F:zinc ion binding"/>
    <property type="evidence" value="ECO:0007669"/>
    <property type="project" value="UniProtKB-KW"/>
</dbReference>
<evidence type="ECO:0000256" key="4">
    <source>
        <dbReference type="PROSITE-ProRule" id="PRU00175"/>
    </source>
</evidence>
<reference evidence="7" key="1">
    <citation type="submission" date="2020-08" db="EMBL/GenBank/DDBJ databases">
        <title>Genome sequencing and assembly of the red palm weevil Rhynchophorus ferrugineus.</title>
        <authorList>
            <person name="Dias G.B."/>
            <person name="Bergman C.M."/>
            <person name="Manee M."/>
        </authorList>
    </citation>
    <scope>NUCLEOTIDE SEQUENCE</scope>
    <source>
        <strain evidence="7">AA-2017</strain>
        <tissue evidence="7">Whole larva</tissue>
    </source>
</reference>
<accession>A0A834M7U1</accession>
<dbReference type="GO" id="GO:0005634">
    <property type="term" value="C:nucleus"/>
    <property type="evidence" value="ECO:0007669"/>
    <property type="project" value="TreeGrafter"/>
</dbReference>